<name>A0A422QJ21_9BURK</name>
<dbReference type="Proteomes" id="UP000283254">
    <property type="component" value="Unassembled WGS sequence"/>
</dbReference>
<dbReference type="InterPro" id="IPR009594">
    <property type="entry name" value="Tscrpt_reg_HTH_AraC_N"/>
</dbReference>
<dbReference type="AlphaFoldDB" id="A0A422QJ21"/>
<keyword evidence="2" id="KW-0804">Transcription</keyword>
<evidence type="ECO:0000256" key="2">
    <source>
        <dbReference type="ARBA" id="ARBA00023163"/>
    </source>
</evidence>
<evidence type="ECO:0000313" key="4">
    <source>
        <dbReference type="EMBL" id="RNF29933.1"/>
    </source>
</evidence>
<keyword evidence="1" id="KW-0805">Transcription regulation</keyword>
<evidence type="ECO:0000259" key="3">
    <source>
        <dbReference type="PROSITE" id="PS01124"/>
    </source>
</evidence>
<keyword evidence="5" id="KW-1185">Reference proteome</keyword>
<evidence type="ECO:0000313" key="5">
    <source>
        <dbReference type="Proteomes" id="UP000283254"/>
    </source>
</evidence>
<evidence type="ECO:0000256" key="1">
    <source>
        <dbReference type="ARBA" id="ARBA00023015"/>
    </source>
</evidence>
<dbReference type="PANTHER" id="PTHR43436:SF1">
    <property type="entry name" value="TRANSCRIPTIONAL REGULATORY PROTEIN"/>
    <property type="match status" value="1"/>
</dbReference>
<dbReference type="InterPro" id="IPR009057">
    <property type="entry name" value="Homeodomain-like_sf"/>
</dbReference>
<dbReference type="SUPFAM" id="SSF46689">
    <property type="entry name" value="Homeodomain-like"/>
    <property type="match status" value="2"/>
</dbReference>
<dbReference type="PANTHER" id="PTHR43436">
    <property type="entry name" value="ARAC-FAMILY TRANSCRIPTIONAL REGULATOR"/>
    <property type="match status" value="1"/>
</dbReference>
<gene>
    <name evidence="4" type="ORF">NM04_15315</name>
</gene>
<dbReference type="PROSITE" id="PS01124">
    <property type="entry name" value="HTH_ARAC_FAMILY_2"/>
    <property type="match status" value="1"/>
</dbReference>
<sequence>MNSRSERGLLRQLLETVSRRFSAADDIDDLSTALPWLGLIRRRGPTAIGRGMLEPSMCLMLQGEKQMLVGERVLRYGAGCYVQAGTTIPVSGQVVRASEAEPYYGIRVDLDPKELASFMLEMRVPMPSGGDDPPLVSVEIAGTALLEAFERLLRLLDRPSDLPVLAHLLKQEIMYYLVTAPGGATLTQGLMGGHREHAVTKAISWIREHYDAPLKIAELAEAVHLSPSVLHRRFKAATIMSPLQYQKQVRLLEARKLLMSGGVEAANVAFQVGYESPSQFSREYRRLFGASPLQDAEQLRGVAPSP</sequence>
<feature type="domain" description="HTH araC/xylS-type" evidence="3">
    <location>
        <begin position="200"/>
        <end position="298"/>
    </location>
</feature>
<protein>
    <submittedName>
        <fullName evidence="4">AraC family transcriptional regulator</fullName>
    </submittedName>
</protein>
<dbReference type="RefSeq" id="WP_123070362.1">
    <property type="nucleotide sequence ID" value="NZ_JSAB01000154.1"/>
</dbReference>
<dbReference type="Pfam" id="PF12833">
    <property type="entry name" value="HTH_18"/>
    <property type="match status" value="1"/>
</dbReference>
<dbReference type="Pfam" id="PF06719">
    <property type="entry name" value="AraC_N"/>
    <property type="match status" value="1"/>
</dbReference>
<dbReference type="GO" id="GO:0043565">
    <property type="term" value="F:sequence-specific DNA binding"/>
    <property type="evidence" value="ECO:0007669"/>
    <property type="project" value="InterPro"/>
</dbReference>
<dbReference type="InterPro" id="IPR018060">
    <property type="entry name" value="HTH_AraC"/>
</dbReference>
<dbReference type="GO" id="GO:0003700">
    <property type="term" value="F:DNA-binding transcription factor activity"/>
    <property type="evidence" value="ECO:0007669"/>
    <property type="project" value="InterPro"/>
</dbReference>
<accession>A0A422QJ21</accession>
<dbReference type="SMART" id="SM00342">
    <property type="entry name" value="HTH_ARAC"/>
    <property type="match status" value="1"/>
</dbReference>
<organism evidence="4 5">
    <name type="scientific">Massilia aurea</name>
    <dbReference type="NCBI Taxonomy" id="373040"/>
    <lineage>
        <taxon>Bacteria</taxon>
        <taxon>Pseudomonadati</taxon>
        <taxon>Pseudomonadota</taxon>
        <taxon>Betaproteobacteria</taxon>
        <taxon>Burkholderiales</taxon>
        <taxon>Oxalobacteraceae</taxon>
        <taxon>Telluria group</taxon>
        <taxon>Massilia</taxon>
    </lineage>
</organism>
<comment type="caution">
    <text evidence="4">The sequence shown here is derived from an EMBL/GenBank/DDBJ whole genome shotgun (WGS) entry which is preliminary data.</text>
</comment>
<reference evidence="4" key="1">
    <citation type="submission" date="2014-10" db="EMBL/GenBank/DDBJ databases">
        <title>Massilia sp. genome.</title>
        <authorList>
            <person name="Xu B."/>
            <person name="Dai L."/>
            <person name="Huang Z."/>
        </authorList>
    </citation>
    <scope>NUCLEOTIDE SEQUENCE [LARGE SCALE GENOMIC DNA]</scope>
    <source>
        <strain evidence="4">CFS-1</strain>
    </source>
</reference>
<dbReference type="OrthoDB" id="34150at2"/>
<proteinExistence type="predicted"/>
<dbReference type="EMBL" id="JSAB01000154">
    <property type="protein sequence ID" value="RNF29933.1"/>
    <property type="molecule type" value="Genomic_DNA"/>
</dbReference>
<dbReference type="Gene3D" id="1.10.10.60">
    <property type="entry name" value="Homeodomain-like"/>
    <property type="match status" value="2"/>
</dbReference>